<sequence length="658" mass="74133">MPLRGKLNPSLIELKYLTYLDMRNIDFNYSQIPEFIGSLSNLIHLELYHANFRRNIPFQLGNLSNLQYLDLSFNYFNKPENIEWLLQLSSLKYIGMSNVNLSNINNWLHVVNKLSYLTSLFLYHCNLLNIFSVPHVNSSTSLDVLDLSYNNLTSSSVLEWLFNFNTSVVELYLNNYQFQGSIPDDFTRINSLAHLYLYSNEFEHEIPKAFGGMCNLKTLFLSGNHLNGQLDFIQNLTRCVNHSIESLHLRDNPLEGVISEAHFSKLTKLKNFDLSNTLLDFNINFDWVPPFQLEVPNFSGKFSIFPLKDLSSNNLEGKIPRFLFKASHLDLSKNMFLEPIQSLCAIANGNLDLLDLSNNQLLGELPNCWMHFEGLKVLNLANNHFHGKIPISLGSLLGIETLDLSNNNFSGIIPLSLKNCTKLRFISLQDNNLSGEIPMCSSSYDDHAIWMYKGREYEYKSILGLLKSIDLSSNKLTEAIPSEIVELNGLISLNLSRNLLIGKIPSEIGLLRSLEALDLSKNQLCGGIPSSISLINSLSSLNLSNNNLSVKIPISSQLNTFNAIAYEGNPNLCGFSFPKKCSREKTTQNPAVNRGSGHAGIQEEEDGFVTLGFYVSVTLGFVVGFLGVVGTMFLNDFKDKLYVIGVVIMVRLERQLQT</sequence>
<comment type="caution">
    <text evidence="13">The sequence shown here is derived from an EMBL/GenBank/DDBJ whole genome shotgun (WGS) entry which is preliminary data.</text>
</comment>
<comment type="subcellular location">
    <subcellularLocation>
        <location evidence="1">Cell membrane</location>
        <topology evidence="1">Single-pass type I membrane protein</topology>
    </subcellularLocation>
</comment>
<keyword evidence="3" id="KW-1003">Cell membrane</keyword>
<keyword evidence="5 12" id="KW-0812">Transmembrane</keyword>
<evidence type="ECO:0000256" key="11">
    <source>
        <dbReference type="ARBA" id="ARBA00023180"/>
    </source>
</evidence>
<keyword evidence="4" id="KW-0433">Leucine-rich repeat</keyword>
<evidence type="ECO:0000256" key="10">
    <source>
        <dbReference type="ARBA" id="ARBA00023170"/>
    </source>
</evidence>
<dbReference type="SMART" id="SM00369">
    <property type="entry name" value="LRR_TYP"/>
    <property type="match status" value="6"/>
</dbReference>
<feature type="transmembrane region" description="Helical" evidence="12">
    <location>
        <begin position="611"/>
        <end position="634"/>
    </location>
</feature>
<comment type="similarity">
    <text evidence="2">Belongs to the RLP family.</text>
</comment>
<keyword evidence="10" id="KW-0675">Receptor</keyword>
<evidence type="ECO:0000256" key="6">
    <source>
        <dbReference type="ARBA" id="ARBA00022729"/>
    </source>
</evidence>
<dbReference type="FunFam" id="3.80.10.10:FF:000041">
    <property type="entry name" value="LRR receptor-like serine/threonine-protein kinase ERECTA"/>
    <property type="match status" value="1"/>
</dbReference>
<proteinExistence type="inferred from homology"/>
<evidence type="ECO:0000256" key="9">
    <source>
        <dbReference type="ARBA" id="ARBA00023136"/>
    </source>
</evidence>
<dbReference type="PRINTS" id="PR00019">
    <property type="entry name" value="LEURICHRPT"/>
</dbReference>
<evidence type="ECO:0000313" key="13">
    <source>
        <dbReference type="EMBL" id="KAK4587585.1"/>
    </source>
</evidence>
<dbReference type="InterPro" id="IPR001611">
    <property type="entry name" value="Leu-rich_rpt"/>
</dbReference>
<dbReference type="PANTHER" id="PTHR48063">
    <property type="entry name" value="LRR RECEPTOR-LIKE KINASE"/>
    <property type="match status" value="1"/>
</dbReference>
<dbReference type="PROSITE" id="PS51450">
    <property type="entry name" value="LRR"/>
    <property type="match status" value="3"/>
</dbReference>
<reference evidence="13 14" key="1">
    <citation type="journal article" date="2023" name="G3 (Bethesda)">
        <title>A haplotype-resolved chromosome-scale genome for Quercus rubra L. provides insights into the genetics of adaptive traits for red oak species.</title>
        <authorList>
            <person name="Kapoor B."/>
            <person name="Jenkins J."/>
            <person name="Schmutz J."/>
            <person name="Zhebentyayeva T."/>
            <person name="Kuelheim C."/>
            <person name="Coggeshall M."/>
            <person name="Heim C."/>
            <person name="Lasky J.R."/>
            <person name="Leites L."/>
            <person name="Islam-Faridi N."/>
            <person name="Romero-Severson J."/>
            <person name="DeLeo V.L."/>
            <person name="Lucas S.M."/>
            <person name="Lazic D."/>
            <person name="Gailing O."/>
            <person name="Carlson J."/>
            <person name="Staton M."/>
        </authorList>
    </citation>
    <scope>NUCLEOTIDE SEQUENCE [LARGE SCALE GENOMIC DNA]</scope>
    <source>
        <strain evidence="13">Pseudo-F2</strain>
    </source>
</reference>
<dbReference type="SUPFAM" id="SSF52058">
    <property type="entry name" value="L domain-like"/>
    <property type="match status" value="2"/>
</dbReference>
<dbReference type="Pfam" id="PF13855">
    <property type="entry name" value="LRR_8"/>
    <property type="match status" value="2"/>
</dbReference>
<gene>
    <name evidence="13" type="ORF">RGQ29_018837</name>
</gene>
<accession>A0AAN7FAR8</accession>
<evidence type="ECO:0000256" key="1">
    <source>
        <dbReference type="ARBA" id="ARBA00004251"/>
    </source>
</evidence>
<name>A0AAN7FAR8_QUERU</name>
<dbReference type="Gene3D" id="3.80.10.10">
    <property type="entry name" value="Ribonuclease Inhibitor"/>
    <property type="match status" value="3"/>
</dbReference>
<keyword evidence="6" id="KW-0732">Signal</keyword>
<protein>
    <submittedName>
        <fullName evidence="13">Uncharacterized protein</fullName>
    </submittedName>
</protein>
<dbReference type="PANTHER" id="PTHR48063:SF101">
    <property type="entry name" value="LRR RECEPTOR-LIKE SERINE_THREONINE-PROTEIN KINASE FLS2"/>
    <property type="match status" value="1"/>
</dbReference>
<dbReference type="FunFam" id="3.80.10.10:FF:000111">
    <property type="entry name" value="LRR receptor-like serine/threonine-protein kinase ERECTA"/>
    <property type="match status" value="1"/>
</dbReference>
<dbReference type="Pfam" id="PF00560">
    <property type="entry name" value="LRR_1"/>
    <property type="match status" value="5"/>
</dbReference>
<dbReference type="InterPro" id="IPR046956">
    <property type="entry name" value="RLP23-like"/>
</dbReference>
<evidence type="ECO:0000313" key="14">
    <source>
        <dbReference type="Proteomes" id="UP001324115"/>
    </source>
</evidence>
<evidence type="ECO:0000256" key="7">
    <source>
        <dbReference type="ARBA" id="ARBA00022737"/>
    </source>
</evidence>
<dbReference type="EMBL" id="JAXUIC010000005">
    <property type="protein sequence ID" value="KAK4587585.1"/>
    <property type="molecule type" value="Genomic_DNA"/>
</dbReference>
<evidence type="ECO:0000256" key="12">
    <source>
        <dbReference type="SAM" id="Phobius"/>
    </source>
</evidence>
<evidence type="ECO:0000256" key="8">
    <source>
        <dbReference type="ARBA" id="ARBA00022989"/>
    </source>
</evidence>
<keyword evidence="7" id="KW-0677">Repeat</keyword>
<evidence type="ECO:0000256" key="5">
    <source>
        <dbReference type="ARBA" id="ARBA00022692"/>
    </source>
</evidence>
<organism evidence="13 14">
    <name type="scientific">Quercus rubra</name>
    <name type="common">Northern red oak</name>
    <name type="synonym">Quercus borealis</name>
    <dbReference type="NCBI Taxonomy" id="3512"/>
    <lineage>
        <taxon>Eukaryota</taxon>
        <taxon>Viridiplantae</taxon>
        <taxon>Streptophyta</taxon>
        <taxon>Embryophyta</taxon>
        <taxon>Tracheophyta</taxon>
        <taxon>Spermatophyta</taxon>
        <taxon>Magnoliopsida</taxon>
        <taxon>eudicotyledons</taxon>
        <taxon>Gunneridae</taxon>
        <taxon>Pentapetalae</taxon>
        <taxon>rosids</taxon>
        <taxon>fabids</taxon>
        <taxon>Fagales</taxon>
        <taxon>Fagaceae</taxon>
        <taxon>Quercus</taxon>
    </lineage>
</organism>
<keyword evidence="8 12" id="KW-1133">Transmembrane helix</keyword>
<keyword evidence="9 12" id="KW-0472">Membrane</keyword>
<keyword evidence="14" id="KW-1185">Reference proteome</keyword>
<evidence type="ECO:0000256" key="2">
    <source>
        <dbReference type="ARBA" id="ARBA00009592"/>
    </source>
</evidence>
<dbReference type="InterPro" id="IPR032675">
    <property type="entry name" value="LRR_dom_sf"/>
</dbReference>
<dbReference type="Proteomes" id="UP001324115">
    <property type="component" value="Unassembled WGS sequence"/>
</dbReference>
<keyword evidence="11" id="KW-0325">Glycoprotein</keyword>
<evidence type="ECO:0000256" key="3">
    <source>
        <dbReference type="ARBA" id="ARBA00022475"/>
    </source>
</evidence>
<dbReference type="AlphaFoldDB" id="A0AAN7FAR8"/>
<evidence type="ECO:0000256" key="4">
    <source>
        <dbReference type="ARBA" id="ARBA00022614"/>
    </source>
</evidence>
<dbReference type="GO" id="GO:0005886">
    <property type="term" value="C:plasma membrane"/>
    <property type="evidence" value="ECO:0007669"/>
    <property type="project" value="UniProtKB-SubCell"/>
</dbReference>
<dbReference type="InterPro" id="IPR003591">
    <property type="entry name" value="Leu-rich_rpt_typical-subtyp"/>
</dbReference>